<comment type="subcellular location">
    <subcellularLocation>
        <location evidence="1">Virion</location>
    </subcellularLocation>
</comment>
<protein>
    <submittedName>
        <fullName evidence="5">Putative Phage head-tail connector protein</fullName>
    </submittedName>
</protein>
<keyword evidence="3" id="KW-0231">Viral genome packaging</keyword>
<evidence type="ECO:0000256" key="2">
    <source>
        <dbReference type="ARBA" id="ARBA00022612"/>
    </source>
</evidence>
<dbReference type="EMBL" id="FLUQ01000001">
    <property type="protein sequence ID" value="SBV99090.1"/>
    <property type="molecule type" value="Genomic_DNA"/>
</dbReference>
<keyword evidence="2" id="KW-1188">Viral release from host cell</keyword>
<evidence type="ECO:0000256" key="4">
    <source>
        <dbReference type="SAM" id="MobiDB-lite"/>
    </source>
</evidence>
<dbReference type="AlphaFoldDB" id="A0A212JI59"/>
<evidence type="ECO:0000313" key="5">
    <source>
        <dbReference type="EMBL" id="SBV99090.1"/>
    </source>
</evidence>
<evidence type="ECO:0000256" key="1">
    <source>
        <dbReference type="ARBA" id="ARBA00004328"/>
    </source>
</evidence>
<gene>
    <name evidence="5" type="ORF">KL86DPRO_11511</name>
</gene>
<dbReference type="Pfam" id="PF12236">
    <property type="entry name" value="Head-tail_con"/>
    <property type="match status" value="2"/>
</dbReference>
<feature type="region of interest" description="Disordered" evidence="4">
    <location>
        <begin position="248"/>
        <end position="280"/>
    </location>
</feature>
<reference evidence="5" key="1">
    <citation type="submission" date="2016-04" db="EMBL/GenBank/DDBJ databases">
        <authorList>
            <person name="Evans L.H."/>
            <person name="Alamgir A."/>
            <person name="Owens N."/>
            <person name="Weber N.D."/>
            <person name="Virtaneva K."/>
            <person name="Barbian K."/>
            <person name="Babar A."/>
            <person name="Rosenke K."/>
        </authorList>
    </citation>
    <scope>NUCLEOTIDE SEQUENCE</scope>
    <source>
        <strain evidence="5">86</strain>
    </source>
</reference>
<name>A0A212JI59_9DELT</name>
<proteinExistence type="predicted"/>
<dbReference type="InterPro" id="IPR020991">
    <property type="entry name" value="Connector_podovirus"/>
</dbReference>
<organism evidence="5">
    <name type="scientific">uncultured delta proteobacterium</name>
    <dbReference type="NCBI Taxonomy" id="34034"/>
    <lineage>
        <taxon>Bacteria</taxon>
        <taxon>Deltaproteobacteria</taxon>
        <taxon>environmental samples</taxon>
    </lineage>
</organism>
<sequence>MSEAYIPPVKHRACGMDGLAAIAEAVWKGRETIDSRMEELARYIYPDRQSFAHPDDGSPHYGLGPDEEGRREIWDGTPEEAAQMLSAALGSLLTNPAASWFRLELADGDGTVGGEAGEWLTEATRLMLQAFADPATGFQNEVNAFYMDLPVFGWGVFWSESRVGEGLRFRALSPAQCAIAENAAGQVDTIVRRYTLTASQMIEEFGDRVSDAVKRAAEKDPQKHFGVTHLVMPREKLPENLRLWDEEDKAGEGASENAPPENTLPENILDDAPAGPREEGLAAGLGLDLEAGGEAFEPVLPDRHPFISVYYETADKRLLHAGGYFEPPFQAPRWAKRSGEVYGRGPGHAALPDIRVLNAVAAAQLTAAEKQADPPLLVPDDGVLGKINTHSGGITYYTPGHGDRIATLPVAVNLEVMEAIITKRQEAVRRAFLNDRIQMAGGPQMTATEVAARERKQMLVLGPVLGRLQSEFLGPLVARTFALLYRAGRLPAAPESIRGRETQAKYVSPIARAQKQGEAESFAAAMSFIMPVVQANPDVLANFDGDAIVRDTQDMFGYPQKYLRDAAVVAKERKEAAEAMQPVAREQGGA</sequence>
<evidence type="ECO:0000256" key="3">
    <source>
        <dbReference type="ARBA" id="ARBA00023219"/>
    </source>
</evidence>
<feature type="region of interest" description="Disordered" evidence="4">
    <location>
        <begin position="51"/>
        <end position="72"/>
    </location>
</feature>
<accession>A0A212JI59</accession>